<dbReference type="Proteomes" id="UP000092716">
    <property type="component" value="Chromosome 7"/>
</dbReference>
<name>A0A1B1DXH2_9APIC</name>
<dbReference type="KEGG" id="pcot:PCOAH_00018950"/>
<protein>
    <submittedName>
        <fullName evidence="2">Uncharacterized protein</fullName>
    </submittedName>
</protein>
<keyword evidence="3" id="KW-1185">Reference proteome</keyword>
<feature type="compositionally biased region" description="Basic and acidic residues" evidence="1">
    <location>
        <begin position="1427"/>
        <end position="1438"/>
    </location>
</feature>
<organism evidence="2 3">
    <name type="scientific">Plasmodium coatneyi</name>
    <dbReference type="NCBI Taxonomy" id="208452"/>
    <lineage>
        <taxon>Eukaryota</taxon>
        <taxon>Sar</taxon>
        <taxon>Alveolata</taxon>
        <taxon>Apicomplexa</taxon>
        <taxon>Aconoidasida</taxon>
        <taxon>Haemosporida</taxon>
        <taxon>Plasmodiidae</taxon>
        <taxon>Plasmodium</taxon>
    </lineage>
</organism>
<dbReference type="GeneID" id="30908621"/>
<feature type="compositionally biased region" description="Low complexity" evidence="1">
    <location>
        <begin position="1390"/>
        <end position="1415"/>
    </location>
</feature>
<dbReference type="VEuPathDB" id="PlasmoDB:PCOAH_00018950"/>
<evidence type="ECO:0000256" key="1">
    <source>
        <dbReference type="SAM" id="MobiDB-lite"/>
    </source>
</evidence>
<evidence type="ECO:0000313" key="2">
    <source>
        <dbReference type="EMBL" id="ANQ07295.1"/>
    </source>
</evidence>
<accession>A0A1B1DXH2</accession>
<feature type="region of interest" description="Disordered" evidence="1">
    <location>
        <begin position="853"/>
        <end position="872"/>
    </location>
</feature>
<sequence length="1456" mass="168196">MIYLTYLKTSHFKLKSDDVEPMLNSDNEGVFLLRDSCTSDIWVYKNKTCRENYLEQDVSCWSTNVSYLSTREKQNQLNIQSTQSSENEEDYENESEDIPTERNELTISLHNGDTHFVMYKYEHNTCRTQLLKGTLKKKISKIRGEKKITKQENTSKSKHQLSSIKNSFKGKTTLNKEKCEKLIRSNCSKNSKRGFIKQRKIRKNVYPFEKKNFLNTVENILALQNSAVHLKAACENFSKFCKDNIESANARKCLRRVSKSRASKGGNHSMDILDVTEKYAGGDCPYVKCIEYNTRCRKRDEARRLNVLIKKVVVEMEYYTCTKRKSRANVRGKKGSIISKNAKSNAPFHKRNNTNDIRRGRSNKRSFLVVHEIVMDVYNVDMHCHDNCTEVCKGTPSWCVLFVECCPLKYNVATTNCNTKLRSIPNINQKEQEKKIKKNKNKKNKNNKGKKETIANVVDLLNHLSSTVPQIKNNGSFIFLEVSTIMCKSYNVRGSIMEFVNSTNKKYNDICRIKITRIISIPYCMQRDTHQCIQNDIYYELYQAVYLARHCYVIFQEAIMSSFCNVTHQESFLCVQNCLENCITQMGHSFFQRGMSTFAIFRAVSNAISISTTIRNKLPFPKPLFFKKYTILVTQYQNIINYAIFFLDLCEYIITYHFKKKKILLRTKEKISLLLYYFGDQHGVVKYQRKHFFHHICSERCSKQEKYCEKDFISWLSDPKVEVMKSEVEVNLPAYLKNFKDKKGKTERSHQCIREEEILPHQNSPGSSSNHHTTLYYAMKKLILYFCHYFAAPSDIKIKYRHVCKKRHKLKKLSSGASECIKNFLHIHVINTLTGFLKRDFVKVAYTGKGQGYSLHGPSDQNASSIYSTSSGSSCSSTHERSLKNQAHIGLRVHTGQHRNDVLYTPNCTLKSEERGMKTCTSDHTKRNKSNNSDPRMLDESEGRHPQYLKFQVKGKLALHVLHRRDKHKMRCDGKNYKPTNNTHKPNDSRRNIIQANPNSSDHYYMEKEIFTKLYNNVVRPTNQMENKRNYTQNYTHANLNNFMNNRNAGNHSNANINIIRDQITHSIERSSYHRNLCTGCQNSLHHNMNHMTYCNNGQQIRWQTNPNSFMHGSGNYGCGNGFNTHSRSNYSIGRSNRAPQYGNGIFVKSGQLPQNEEKDMSYYFGAFFNNSNNSYFSRTVDRNNEINCTHRYTQPHQNNAPPNCYVIPNGVYTFNNINLNKQNKLCKMCKSTGMRGNEHYYHTNRIFNSFEGFSKLRKDPNVRNTNGGHPANNYINEYRFDEQCLSNNALKKQMGRGMITGNCSDNLPNANTHALNNSNVPNSYRNCSHVNRVRNIFCMCGAMNDHRDNEFGGNESGDNEGGNNRSGNDEGSDNQGDKESNEGGKKSGTDNNKNNNNNGGRNGKPNGDNSNQNNNKEDDNEQEGNDQNRRGCNKQDDCSTTGKKKKSKKKKQKKK</sequence>
<feature type="compositionally biased region" description="Basic residues" evidence="1">
    <location>
        <begin position="1443"/>
        <end position="1456"/>
    </location>
</feature>
<evidence type="ECO:0000313" key="3">
    <source>
        <dbReference type="Proteomes" id="UP000092716"/>
    </source>
</evidence>
<feature type="compositionally biased region" description="Acidic residues" evidence="1">
    <location>
        <begin position="86"/>
        <end position="98"/>
    </location>
</feature>
<feature type="region of interest" description="Disordered" evidence="1">
    <location>
        <begin position="1352"/>
        <end position="1456"/>
    </location>
</feature>
<feature type="compositionally biased region" description="Polar residues" evidence="1">
    <location>
        <begin position="73"/>
        <end position="83"/>
    </location>
</feature>
<feature type="compositionally biased region" description="Basic and acidic residues" evidence="1">
    <location>
        <begin position="915"/>
        <end position="925"/>
    </location>
</feature>
<proteinExistence type="predicted"/>
<gene>
    <name evidence="2" type="ORF">PCOAH_00018950</name>
</gene>
<feature type="compositionally biased region" description="Basic and acidic residues" evidence="1">
    <location>
        <begin position="1376"/>
        <end position="1389"/>
    </location>
</feature>
<feature type="region of interest" description="Disordered" evidence="1">
    <location>
        <begin position="915"/>
        <end position="942"/>
    </location>
</feature>
<dbReference type="EMBL" id="CP016245">
    <property type="protein sequence ID" value="ANQ07295.1"/>
    <property type="molecule type" value="Genomic_DNA"/>
</dbReference>
<feature type="region of interest" description="Disordered" evidence="1">
    <location>
        <begin position="73"/>
        <end position="100"/>
    </location>
</feature>
<feature type="region of interest" description="Disordered" evidence="1">
    <location>
        <begin position="965"/>
        <end position="992"/>
    </location>
</feature>
<dbReference type="RefSeq" id="XP_019913990.1">
    <property type="nucleotide sequence ID" value="XM_020058704.1"/>
</dbReference>
<reference evidence="3" key="1">
    <citation type="submission" date="2016-06" db="EMBL/GenBank/DDBJ databases">
        <title>First high quality genome sequence of Plasmodium coatneyi using continuous long reads from single molecule, real-time sequencing.</title>
        <authorList>
            <person name="Chien J.-T."/>
            <person name="Pakala S.B."/>
            <person name="Geraldo J.A."/>
            <person name="Lapp S.A."/>
            <person name="Barnwell J.W."/>
            <person name="Kissinger J.C."/>
            <person name="Galinski M.R."/>
            <person name="Humphrey J.C."/>
        </authorList>
    </citation>
    <scope>NUCLEOTIDE SEQUENCE [LARGE SCALE GENOMIC DNA]</scope>
    <source>
        <strain evidence="3">Hackeri</strain>
    </source>
</reference>